<organism evidence="4 5">
    <name type="scientific">Haladaptatus litoreus</name>
    <dbReference type="NCBI Taxonomy" id="553468"/>
    <lineage>
        <taxon>Archaea</taxon>
        <taxon>Methanobacteriati</taxon>
        <taxon>Methanobacteriota</taxon>
        <taxon>Stenosarchaea group</taxon>
        <taxon>Halobacteria</taxon>
        <taxon>Halobacteriales</taxon>
        <taxon>Haladaptataceae</taxon>
        <taxon>Haladaptatus</taxon>
    </lineage>
</organism>
<dbReference type="EMBL" id="FTNO01000001">
    <property type="protein sequence ID" value="SIQ82268.1"/>
    <property type="molecule type" value="Genomic_DNA"/>
</dbReference>
<dbReference type="OrthoDB" id="51502at2157"/>
<dbReference type="InterPro" id="IPR007050">
    <property type="entry name" value="HTH_bacterioopsin"/>
</dbReference>
<keyword evidence="2" id="KW-0804">Transcription</keyword>
<evidence type="ECO:0000313" key="4">
    <source>
        <dbReference type="EMBL" id="SIQ82268.1"/>
    </source>
</evidence>
<dbReference type="PANTHER" id="PTHR34236:SF1">
    <property type="entry name" value="DIMETHYL SULFOXIDE REDUCTASE TRANSCRIPTIONAL ACTIVATOR"/>
    <property type="match status" value="1"/>
</dbReference>
<keyword evidence="5" id="KW-1185">Reference proteome</keyword>
<dbReference type="AlphaFoldDB" id="A0A1N6VX05"/>
<accession>A0A1N6VX05</accession>
<protein>
    <submittedName>
        <fullName evidence="4">HTH DNA binding domain-containing protein</fullName>
    </submittedName>
</protein>
<evidence type="ECO:0000256" key="1">
    <source>
        <dbReference type="ARBA" id="ARBA00023015"/>
    </source>
</evidence>
<keyword evidence="1" id="KW-0805">Transcription regulation</keyword>
<dbReference type="RefSeq" id="WP_084186180.1">
    <property type="nucleotide sequence ID" value="NZ_FTNO01000001.1"/>
</dbReference>
<gene>
    <name evidence="4" type="ORF">SAMN05421858_0517</name>
</gene>
<evidence type="ECO:0000256" key="2">
    <source>
        <dbReference type="ARBA" id="ARBA00023163"/>
    </source>
</evidence>
<dbReference type="Proteomes" id="UP000186914">
    <property type="component" value="Unassembled WGS sequence"/>
</dbReference>
<evidence type="ECO:0000259" key="3">
    <source>
        <dbReference type="Pfam" id="PF04967"/>
    </source>
</evidence>
<feature type="domain" description="HTH bat-type" evidence="3">
    <location>
        <begin position="148"/>
        <end position="200"/>
    </location>
</feature>
<reference evidence="5" key="1">
    <citation type="submission" date="2017-01" db="EMBL/GenBank/DDBJ databases">
        <authorList>
            <person name="Varghese N."/>
            <person name="Submissions S."/>
        </authorList>
    </citation>
    <scope>NUCLEOTIDE SEQUENCE [LARGE SCALE GENOMIC DNA]</scope>
    <source>
        <strain evidence="5">CGMCC 1.7737</strain>
    </source>
</reference>
<name>A0A1N6VX05_9EURY</name>
<dbReference type="Pfam" id="PF04967">
    <property type="entry name" value="HTH_10"/>
    <property type="match status" value="1"/>
</dbReference>
<evidence type="ECO:0000313" key="5">
    <source>
        <dbReference type="Proteomes" id="UP000186914"/>
    </source>
</evidence>
<proteinExistence type="predicted"/>
<dbReference type="PANTHER" id="PTHR34236">
    <property type="entry name" value="DIMETHYL SULFOXIDE REDUCTASE TRANSCRIPTIONAL ACTIVATOR"/>
    <property type="match status" value="1"/>
</dbReference>
<sequence length="215" mass="24378">MPRVRLKVGPMPDMKAVAEQFPDTIIRFLANYPTDEGVCSVLEIRTDDPERFVRDALEQWDMGTVEVLHTDDSTVVVTTEGQPPEGYFVSEDIEYHPTTPVVARDGYLFIEFVMPESKMAAMWKSLDERNVEYHVQSITDGYDVTDSLTARQREILTVAIERGYYDNPRTCSLTTLAEELDVNKSVISGVLHRAEGEIIKDALGDPRENKMTETQ</sequence>